<sequence>MPNDASFDPLETDRSETVTLNDVWKAFQETGRLARLRPW</sequence>
<accession>A0ABQ0C9G4</accession>
<dbReference type="Proteomes" id="UP001628193">
    <property type="component" value="Unassembled WGS sequence"/>
</dbReference>
<reference evidence="1 2" key="2">
    <citation type="submission" date="2024-09" db="EMBL/GenBank/DDBJ databases">
        <title>Draft genome sequence of Candidatus Magnetaquicoccaceae bacterium FCR-1.</title>
        <authorList>
            <person name="Shimoshige H."/>
            <person name="Shimamura S."/>
            <person name="Taoka A."/>
            <person name="Kobayashi H."/>
            <person name="Maekawa T."/>
        </authorList>
    </citation>
    <scope>NUCLEOTIDE SEQUENCE [LARGE SCALE GENOMIC DNA]</scope>
    <source>
        <strain evidence="1 2">FCR-1</strain>
    </source>
</reference>
<organism evidence="1 2">
    <name type="scientific">Candidatus Magnetaquiglobus chichijimensis</name>
    <dbReference type="NCBI Taxonomy" id="3141448"/>
    <lineage>
        <taxon>Bacteria</taxon>
        <taxon>Pseudomonadati</taxon>
        <taxon>Pseudomonadota</taxon>
        <taxon>Magnetococcia</taxon>
        <taxon>Magnetococcales</taxon>
        <taxon>Candidatus Magnetaquicoccaceae</taxon>
        <taxon>Candidatus Magnetaquiglobus</taxon>
    </lineage>
</organism>
<name>A0ABQ0C9G4_9PROT</name>
<keyword evidence="2" id="KW-1185">Reference proteome</keyword>
<gene>
    <name evidence="1" type="ORF">SIID45300_01859</name>
</gene>
<reference evidence="1 2" key="1">
    <citation type="submission" date="2024-05" db="EMBL/GenBank/DDBJ databases">
        <authorList>
            <consortium name="Candidatus Magnetaquicoccaceae bacterium FCR-1 genome sequencing consortium"/>
            <person name="Shimoshige H."/>
            <person name="Shimamura S."/>
            <person name="Taoka A."/>
            <person name="Kobayashi H."/>
            <person name="Maekawa T."/>
        </authorList>
    </citation>
    <scope>NUCLEOTIDE SEQUENCE [LARGE SCALE GENOMIC DNA]</scope>
    <source>
        <strain evidence="1 2">FCR-1</strain>
    </source>
</reference>
<protein>
    <submittedName>
        <fullName evidence="1">Uncharacterized protein</fullName>
    </submittedName>
</protein>
<proteinExistence type="predicted"/>
<evidence type="ECO:0000313" key="2">
    <source>
        <dbReference type="Proteomes" id="UP001628193"/>
    </source>
</evidence>
<comment type="caution">
    <text evidence="1">The sequence shown here is derived from an EMBL/GenBank/DDBJ whole genome shotgun (WGS) entry which is preliminary data.</text>
</comment>
<dbReference type="EMBL" id="BAAFGK010000004">
    <property type="protein sequence ID" value="GAB0057529.1"/>
    <property type="molecule type" value="Genomic_DNA"/>
</dbReference>
<evidence type="ECO:0000313" key="1">
    <source>
        <dbReference type="EMBL" id="GAB0057529.1"/>
    </source>
</evidence>